<accession>A0ABX2BFD7</accession>
<comment type="caution">
    <text evidence="1">The sequence shown here is derived from an EMBL/GenBank/DDBJ whole genome shotgun (WGS) entry which is preliminary data.</text>
</comment>
<sequence length="90" mass="9198">MAMAVPPNAFAPLPMATLSAWSSAAPEIDPVSAVLPMAMSRVVPAVAVLPMATEDRPAALAFTPAAMAFVPVAPSLLKFDPAPVTVELTL</sequence>
<reference evidence="1 2" key="1">
    <citation type="submission" date="2018-04" db="EMBL/GenBank/DDBJ databases">
        <authorList>
            <person name="Li G."/>
            <person name="Du W."/>
            <person name="Bai Y."/>
        </authorList>
    </citation>
    <scope>NUCLEOTIDE SEQUENCE [LARGE SCALE GENOMIC DNA]</scope>
    <source>
        <strain evidence="1 2">YYYZ-3</strain>
    </source>
</reference>
<keyword evidence="2" id="KW-1185">Reference proteome</keyword>
<evidence type="ECO:0008006" key="3">
    <source>
        <dbReference type="Google" id="ProtNLM"/>
    </source>
</evidence>
<protein>
    <recommendedName>
        <fullName evidence="3">DNA-directed RNA polymerase II</fullName>
    </recommendedName>
</protein>
<organism evidence="1 2">
    <name type="scientific">Vreelandella venusta</name>
    <dbReference type="NCBI Taxonomy" id="44935"/>
    <lineage>
        <taxon>Bacteria</taxon>
        <taxon>Pseudomonadati</taxon>
        <taxon>Pseudomonadota</taxon>
        <taxon>Gammaproteobacteria</taxon>
        <taxon>Oceanospirillales</taxon>
        <taxon>Halomonadaceae</taxon>
        <taxon>Vreelandella</taxon>
    </lineage>
</organism>
<dbReference type="Proteomes" id="UP001318401">
    <property type="component" value="Unassembled WGS sequence"/>
</dbReference>
<evidence type="ECO:0000313" key="1">
    <source>
        <dbReference type="EMBL" id="NPT32832.1"/>
    </source>
</evidence>
<gene>
    <name evidence="1" type="ORF">DDR56_19980</name>
</gene>
<proteinExistence type="predicted"/>
<name>A0ABX2BFD7_9GAMM</name>
<evidence type="ECO:0000313" key="2">
    <source>
        <dbReference type="Proteomes" id="UP001318401"/>
    </source>
</evidence>
<dbReference type="EMBL" id="QDKN01000016">
    <property type="protein sequence ID" value="NPT32832.1"/>
    <property type="molecule type" value="Genomic_DNA"/>
</dbReference>